<keyword evidence="2" id="KW-1185">Reference proteome</keyword>
<dbReference type="RefSeq" id="XP_033675927.1">
    <property type="nucleotide sequence ID" value="XM_033820432.1"/>
</dbReference>
<dbReference type="EMBL" id="ML987214">
    <property type="protein sequence ID" value="KAF2240923.1"/>
    <property type="molecule type" value="Genomic_DNA"/>
</dbReference>
<sequence>MSSSCNIECRVGGPRLFLAEKLPSSVSHDSCKHETARSRPNVSIQVFGASIGLDDSLVCRKAASRLPPTWLAAIVETPLQSSSLVVHHARFLLPRTSFYWWFNICRHTRQASRIAWHPCAGRRPIHLWMYKSRSDVARRNPAGFRFERLMTWPTEGQYGKWHDSVGAI</sequence>
<name>A0A6A6HTR5_9PLEO</name>
<dbReference type="AlphaFoldDB" id="A0A6A6HTR5"/>
<gene>
    <name evidence="1" type="ORF">BU26DRAFT_184524</name>
</gene>
<reference evidence="1" key="1">
    <citation type="journal article" date="2020" name="Stud. Mycol.">
        <title>101 Dothideomycetes genomes: a test case for predicting lifestyles and emergence of pathogens.</title>
        <authorList>
            <person name="Haridas S."/>
            <person name="Albert R."/>
            <person name="Binder M."/>
            <person name="Bloem J."/>
            <person name="Labutti K."/>
            <person name="Salamov A."/>
            <person name="Andreopoulos B."/>
            <person name="Baker S."/>
            <person name="Barry K."/>
            <person name="Bills G."/>
            <person name="Bluhm B."/>
            <person name="Cannon C."/>
            <person name="Castanera R."/>
            <person name="Culley D."/>
            <person name="Daum C."/>
            <person name="Ezra D."/>
            <person name="Gonzalez J."/>
            <person name="Henrissat B."/>
            <person name="Kuo A."/>
            <person name="Liang C."/>
            <person name="Lipzen A."/>
            <person name="Lutzoni F."/>
            <person name="Magnuson J."/>
            <person name="Mondo S."/>
            <person name="Nolan M."/>
            <person name="Ohm R."/>
            <person name="Pangilinan J."/>
            <person name="Park H.-J."/>
            <person name="Ramirez L."/>
            <person name="Alfaro M."/>
            <person name="Sun H."/>
            <person name="Tritt A."/>
            <person name="Yoshinaga Y."/>
            <person name="Zwiers L.-H."/>
            <person name="Turgeon B."/>
            <person name="Goodwin S."/>
            <person name="Spatafora J."/>
            <person name="Crous P."/>
            <person name="Grigoriev I."/>
        </authorList>
    </citation>
    <scope>NUCLEOTIDE SEQUENCE</scope>
    <source>
        <strain evidence="1">CBS 122368</strain>
    </source>
</reference>
<organism evidence="1 2">
    <name type="scientific">Trematosphaeria pertusa</name>
    <dbReference type="NCBI Taxonomy" id="390896"/>
    <lineage>
        <taxon>Eukaryota</taxon>
        <taxon>Fungi</taxon>
        <taxon>Dikarya</taxon>
        <taxon>Ascomycota</taxon>
        <taxon>Pezizomycotina</taxon>
        <taxon>Dothideomycetes</taxon>
        <taxon>Pleosporomycetidae</taxon>
        <taxon>Pleosporales</taxon>
        <taxon>Massarineae</taxon>
        <taxon>Trematosphaeriaceae</taxon>
        <taxon>Trematosphaeria</taxon>
    </lineage>
</organism>
<proteinExistence type="predicted"/>
<evidence type="ECO:0000313" key="1">
    <source>
        <dbReference type="EMBL" id="KAF2240923.1"/>
    </source>
</evidence>
<protein>
    <submittedName>
        <fullName evidence="1">Uncharacterized protein</fullName>
    </submittedName>
</protein>
<accession>A0A6A6HTR5</accession>
<dbReference type="Proteomes" id="UP000800094">
    <property type="component" value="Unassembled WGS sequence"/>
</dbReference>
<dbReference type="GeneID" id="54573762"/>
<evidence type="ECO:0000313" key="2">
    <source>
        <dbReference type="Proteomes" id="UP000800094"/>
    </source>
</evidence>